<reference evidence="3 4" key="1">
    <citation type="submission" date="2020-02" db="EMBL/GenBank/DDBJ databases">
        <title>Tigecycline-resistant Acinetobacter species from pigs and migratory birds.</title>
        <authorList>
            <person name="Chen C."/>
            <person name="Sun J."/>
            <person name="Liao X.-P."/>
            <person name="Liu Y.-H."/>
        </authorList>
    </citation>
    <scope>NUCLEOTIDE SEQUENCE [LARGE SCALE GENOMIC DNA]</scope>
    <source>
        <strain evidence="3 4">YH12207_T</strain>
    </source>
</reference>
<evidence type="ECO:0000256" key="1">
    <source>
        <dbReference type="SAM" id="MobiDB-lite"/>
    </source>
</evidence>
<dbReference type="AlphaFoldDB" id="A0A4Q4H026"/>
<dbReference type="Proteomes" id="UP000593966">
    <property type="component" value="Chromosome"/>
</dbReference>
<evidence type="ECO:0000313" key="3">
    <source>
        <dbReference type="EMBL" id="QOW47846.1"/>
    </source>
</evidence>
<feature type="signal peptide" evidence="2">
    <location>
        <begin position="1"/>
        <end position="20"/>
    </location>
</feature>
<keyword evidence="4" id="KW-1185">Reference proteome</keyword>
<protein>
    <recommendedName>
        <fullName evidence="5">Outer membrane lipoprotein</fullName>
    </recommendedName>
</protein>
<evidence type="ECO:0000256" key="2">
    <source>
        <dbReference type="SAM" id="SignalP"/>
    </source>
</evidence>
<dbReference type="RefSeq" id="WP_130074017.1">
    <property type="nucleotide sequence ID" value="NZ_CP048659.1"/>
</dbReference>
<dbReference type="EMBL" id="CP048659">
    <property type="protein sequence ID" value="QOW47846.1"/>
    <property type="molecule type" value="Genomic_DNA"/>
</dbReference>
<dbReference type="OrthoDB" id="5393649at2"/>
<keyword evidence="2" id="KW-0732">Signal</keyword>
<feature type="region of interest" description="Disordered" evidence="1">
    <location>
        <begin position="232"/>
        <end position="254"/>
    </location>
</feature>
<feature type="region of interest" description="Disordered" evidence="1">
    <location>
        <begin position="25"/>
        <end position="55"/>
    </location>
</feature>
<sequence length="254" mass="27589">MKIINYFLCLLMCVFLAACAKKTEENSTQPSTRSETTSADAAATDANNDVASDEKLGTKWGDEIDSSVTEVDLKRKSDSPIAETLVRYADKQYQGKPIQGISIAGGKISLTIIDDRGENIPLYRVGSNYFLAGREGQSYQLHYENNTSKTFEIVTSVDGVDVIDGSTASRSNSGYVLHAHDTLTIEGFRKSADAVASFTFGKPEESYAANSDNGSIQNTGIIGTVVYELKAPEEEQKQTNKYAPPPNAFPADRD</sequence>
<accession>A0A4Q4H026</accession>
<evidence type="ECO:0008006" key="5">
    <source>
        <dbReference type="Google" id="ProtNLM"/>
    </source>
</evidence>
<feature type="chain" id="PRO_5043193746" description="Outer membrane lipoprotein" evidence="2">
    <location>
        <begin position="21"/>
        <end position="254"/>
    </location>
</feature>
<organism evidence="3 4">
    <name type="scientific">Acinetobacter piscicola</name>
    <dbReference type="NCBI Taxonomy" id="2006115"/>
    <lineage>
        <taxon>Bacteria</taxon>
        <taxon>Pseudomonadati</taxon>
        <taxon>Pseudomonadota</taxon>
        <taxon>Gammaproteobacteria</taxon>
        <taxon>Moraxellales</taxon>
        <taxon>Moraxellaceae</taxon>
        <taxon>Acinetobacter</taxon>
    </lineage>
</organism>
<evidence type="ECO:0000313" key="4">
    <source>
        <dbReference type="Proteomes" id="UP000593966"/>
    </source>
</evidence>
<proteinExistence type="predicted"/>
<dbReference type="PROSITE" id="PS51257">
    <property type="entry name" value="PROKAR_LIPOPROTEIN"/>
    <property type="match status" value="1"/>
</dbReference>
<feature type="compositionally biased region" description="Low complexity" evidence="1">
    <location>
        <begin position="31"/>
        <end position="50"/>
    </location>
</feature>
<name>A0A4Q4H026_9GAMM</name>
<gene>
    <name evidence="3" type="ORF">G0028_04000</name>
</gene>